<evidence type="ECO:0000256" key="8">
    <source>
        <dbReference type="RuleBase" id="RU000488"/>
    </source>
</evidence>
<feature type="transmembrane region" description="Helical" evidence="9">
    <location>
        <begin position="271"/>
        <end position="294"/>
    </location>
</feature>
<evidence type="ECO:0000313" key="11">
    <source>
        <dbReference type="EMBL" id="CAH1444502.1"/>
    </source>
</evidence>
<sequence>MHHFTLLVRYPPPLMSAIDNGDDGHHYYSISHMDYHITHLSFPPPSPTHVPPVNDTHLILLLLGSVPKGGEFDLNHFKDGKAAKKERILKRAQAESEGKTVEAKKPMVVKYGLNHITYLIEQNKAQLVIIAHDVDPIELVVWLPALCRKMEGCYVFSPIVQSNYLLMSLTRGKDGELSVIGRLAAGASAGMTSTFVTYPLDVLRLRMAVDPGYQTITNVVVRMLKEEGIGSFYRGLVPSLIGIAPYVAVKFCVFDLVKKSLPEKFKNKTEALLVTAFVAATIATTVLEAFLGIIAHDGVAGLYRALGSQPLML</sequence>
<feature type="domain" description="Ribosomal protein eL8/eL30/eS12/Gadd45" evidence="10">
    <location>
        <begin position="97"/>
        <end position="151"/>
    </location>
</feature>
<accession>A0AAU9P2L0</accession>
<comment type="subcellular location">
    <subcellularLocation>
        <location evidence="1">Membrane</location>
        <topology evidence="1">Multi-pass membrane protein</topology>
    </subcellularLocation>
</comment>
<keyword evidence="6" id="KW-0687">Ribonucleoprotein</keyword>
<dbReference type="Proteomes" id="UP001157418">
    <property type="component" value="Unassembled WGS sequence"/>
</dbReference>
<evidence type="ECO:0000256" key="6">
    <source>
        <dbReference type="ARBA" id="ARBA00023274"/>
    </source>
</evidence>
<protein>
    <recommendedName>
        <fullName evidence="10">Ribosomal protein eL8/eL30/eS12/Gadd45 domain-containing protein</fullName>
    </recommendedName>
</protein>
<dbReference type="PROSITE" id="PS50920">
    <property type="entry name" value="SOLCAR"/>
    <property type="match status" value="1"/>
</dbReference>
<dbReference type="Gene3D" id="1.50.40.10">
    <property type="entry name" value="Mitochondrial carrier domain"/>
    <property type="match status" value="1"/>
</dbReference>
<evidence type="ECO:0000256" key="7">
    <source>
        <dbReference type="PROSITE-ProRule" id="PRU00282"/>
    </source>
</evidence>
<evidence type="ECO:0000256" key="2">
    <source>
        <dbReference type="ARBA" id="ARBA00007337"/>
    </source>
</evidence>
<keyword evidence="12" id="KW-1185">Reference proteome</keyword>
<feature type="transmembrane region" description="Helical" evidence="9">
    <location>
        <begin position="232"/>
        <end position="251"/>
    </location>
</feature>
<evidence type="ECO:0000256" key="1">
    <source>
        <dbReference type="ARBA" id="ARBA00004141"/>
    </source>
</evidence>
<dbReference type="InterPro" id="IPR023395">
    <property type="entry name" value="MCP_dom_sf"/>
</dbReference>
<comment type="similarity">
    <text evidence="8">Belongs to the mitochondrial carrier (TC 2.A.29) family.</text>
</comment>
<feature type="repeat" description="Solcar" evidence="7">
    <location>
        <begin position="177"/>
        <end position="260"/>
    </location>
</feature>
<gene>
    <name evidence="11" type="ORF">LVIROSA_LOCUS30327</name>
</gene>
<keyword evidence="9" id="KW-1133">Transmembrane helix</keyword>
<organism evidence="11 12">
    <name type="scientific">Lactuca virosa</name>
    <dbReference type="NCBI Taxonomy" id="75947"/>
    <lineage>
        <taxon>Eukaryota</taxon>
        <taxon>Viridiplantae</taxon>
        <taxon>Streptophyta</taxon>
        <taxon>Embryophyta</taxon>
        <taxon>Tracheophyta</taxon>
        <taxon>Spermatophyta</taxon>
        <taxon>Magnoliopsida</taxon>
        <taxon>eudicotyledons</taxon>
        <taxon>Gunneridae</taxon>
        <taxon>Pentapetalae</taxon>
        <taxon>asterids</taxon>
        <taxon>campanulids</taxon>
        <taxon>Asterales</taxon>
        <taxon>Asteraceae</taxon>
        <taxon>Cichorioideae</taxon>
        <taxon>Cichorieae</taxon>
        <taxon>Lactucinae</taxon>
        <taxon>Lactuca</taxon>
    </lineage>
</organism>
<dbReference type="Pfam" id="PF01248">
    <property type="entry name" value="Ribosomal_L7Ae"/>
    <property type="match status" value="1"/>
</dbReference>
<dbReference type="InterPro" id="IPR018108">
    <property type="entry name" value="MCP_transmembrane"/>
</dbReference>
<dbReference type="InterPro" id="IPR018492">
    <property type="entry name" value="Ribosomal_eL8/Nhp2"/>
</dbReference>
<reference evidence="11 12" key="1">
    <citation type="submission" date="2022-01" db="EMBL/GenBank/DDBJ databases">
        <authorList>
            <person name="Xiong W."/>
            <person name="Schranz E."/>
        </authorList>
    </citation>
    <scope>NUCLEOTIDE SEQUENCE [LARGE SCALE GENOMIC DNA]</scope>
</reference>
<evidence type="ECO:0000259" key="10">
    <source>
        <dbReference type="Pfam" id="PF01248"/>
    </source>
</evidence>
<keyword evidence="4" id="KW-0677">Repeat</keyword>
<dbReference type="AlphaFoldDB" id="A0AAU9P2L0"/>
<dbReference type="Pfam" id="PF00153">
    <property type="entry name" value="Mito_carr"/>
    <property type="match status" value="1"/>
</dbReference>
<keyword evidence="5 7" id="KW-0472">Membrane</keyword>
<dbReference type="GO" id="GO:1990904">
    <property type="term" value="C:ribonucleoprotein complex"/>
    <property type="evidence" value="ECO:0007669"/>
    <property type="project" value="UniProtKB-KW"/>
</dbReference>
<evidence type="ECO:0000256" key="9">
    <source>
        <dbReference type="SAM" id="Phobius"/>
    </source>
</evidence>
<dbReference type="Gene3D" id="3.30.1330.30">
    <property type="match status" value="1"/>
</dbReference>
<dbReference type="InterPro" id="IPR004038">
    <property type="entry name" value="Ribosomal_eL8/eL30/eS12/Gad45"/>
</dbReference>
<dbReference type="EMBL" id="CAKMRJ010005523">
    <property type="protein sequence ID" value="CAH1444502.1"/>
    <property type="molecule type" value="Genomic_DNA"/>
</dbReference>
<evidence type="ECO:0000256" key="5">
    <source>
        <dbReference type="ARBA" id="ARBA00023136"/>
    </source>
</evidence>
<dbReference type="InterPro" id="IPR029064">
    <property type="entry name" value="Ribosomal_eL30-like_sf"/>
</dbReference>
<dbReference type="SUPFAM" id="SSF103506">
    <property type="entry name" value="Mitochondrial carrier"/>
    <property type="match status" value="1"/>
</dbReference>
<dbReference type="GO" id="GO:0016020">
    <property type="term" value="C:membrane"/>
    <property type="evidence" value="ECO:0007669"/>
    <property type="project" value="UniProtKB-SubCell"/>
</dbReference>
<keyword evidence="3 7" id="KW-0812">Transmembrane</keyword>
<dbReference type="SUPFAM" id="SSF55315">
    <property type="entry name" value="L30e-like"/>
    <property type="match status" value="1"/>
</dbReference>
<evidence type="ECO:0000313" key="12">
    <source>
        <dbReference type="Proteomes" id="UP001157418"/>
    </source>
</evidence>
<name>A0AAU9P2L0_9ASTR</name>
<keyword evidence="8" id="KW-0813">Transport</keyword>
<dbReference type="PANTHER" id="PTHR24089">
    <property type="entry name" value="SOLUTE CARRIER FAMILY 25"/>
    <property type="match status" value="1"/>
</dbReference>
<evidence type="ECO:0000256" key="4">
    <source>
        <dbReference type="ARBA" id="ARBA00022737"/>
    </source>
</evidence>
<comment type="similarity">
    <text evidence="2">Belongs to the eukaryotic ribosomal protein eL8 family.</text>
</comment>
<evidence type="ECO:0000256" key="3">
    <source>
        <dbReference type="ARBA" id="ARBA00022692"/>
    </source>
</evidence>
<proteinExistence type="inferred from homology"/>
<dbReference type="PRINTS" id="PR00881">
    <property type="entry name" value="L7ARS6FAMILY"/>
</dbReference>
<comment type="caution">
    <text evidence="11">The sequence shown here is derived from an EMBL/GenBank/DDBJ whole genome shotgun (WGS) entry which is preliminary data.</text>
</comment>